<dbReference type="AlphaFoldDB" id="A0A0B2R4H6"/>
<gene>
    <name evidence="1" type="ORF">glysoja_032877</name>
</gene>
<accession>A0A0B2R4H6</accession>
<evidence type="ECO:0000313" key="1">
    <source>
        <dbReference type="EMBL" id="KHN27109.1"/>
    </source>
</evidence>
<name>A0A0B2R4H6_GLYSO</name>
<dbReference type="GO" id="GO:0003843">
    <property type="term" value="F:1,3-beta-D-glucan synthase activity"/>
    <property type="evidence" value="ECO:0007669"/>
    <property type="project" value="UniProtKB-EC"/>
</dbReference>
<keyword evidence="1" id="KW-0808">Transferase</keyword>
<keyword evidence="1" id="KW-0328">Glycosyltransferase</keyword>
<sequence length="46" mass="5193">MAREMDEILRQQIAQPANSCTYDSKDGVSFLDNVIFPLYDIVSAVK</sequence>
<reference evidence="1" key="1">
    <citation type="submission" date="2014-07" db="EMBL/GenBank/DDBJ databases">
        <title>Identification of a novel salt tolerance gene in wild soybean by whole-genome sequencing.</title>
        <authorList>
            <person name="Lam H.-M."/>
            <person name="Qi X."/>
            <person name="Li M.-W."/>
            <person name="Liu X."/>
            <person name="Xie M."/>
            <person name="Ni M."/>
            <person name="Xu X."/>
        </authorList>
    </citation>
    <scope>NUCLEOTIDE SEQUENCE [LARGE SCALE GENOMIC DNA]</scope>
    <source>
        <tissue evidence="1">Root</tissue>
    </source>
</reference>
<organism evidence="1">
    <name type="scientific">Glycine soja</name>
    <name type="common">Wild soybean</name>
    <dbReference type="NCBI Taxonomy" id="3848"/>
    <lineage>
        <taxon>Eukaryota</taxon>
        <taxon>Viridiplantae</taxon>
        <taxon>Streptophyta</taxon>
        <taxon>Embryophyta</taxon>
        <taxon>Tracheophyta</taxon>
        <taxon>Spermatophyta</taxon>
        <taxon>Magnoliopsida</taxon>
        <taxon>eudicotyledons</taxon>
        <taxon>Gunneridae</taxon>
        <taxon>Pentapetalae</taxon>
        <taxon>rosids</taxon>
        <taxon>fabids</taxon>
        <taxon>Fabales</taxon>
        <taxon>Fabaceae</taxon>
        <taxon>Papilionoideae</taxon>
        <taxon>50 kb inversion clade</taxon>
        <taxon>NPAAA clade</taxon>
        <taxon>indigoferoid/millettioid clade</taxon>
        <taxon>Phaseoleae</taxon>
        <taxon>Glycine</taxon>
        <taxon>Glycine subgen. Soja</taxon>
    </lineage>
</organism>
<protein>
    <submittedName>
        <fullName evidence="1">Callose synthase 9</fullName>
        <ecNumber evidence="1">2.4.1.-</ecNumber>
        <ecNumber evidence="1">2.4.1.34</ecNumber>
    </submittedName>
</protein>
<dbReference type="EC" id="2.4.1.34" evidence="1"/>
<proteinExistence type="predicted"/>
<dbReference type="Proteomes" id="UP000053555">
    <property type="component" value="Unassembled WGS sequence"/>
</dbReference>
<dbReference type="EC" id="2.4.1.-" evidence="1"/>
<dbReference type="EMBL" id="KN653520">
    <property type="protein sequence ID" value="KHN27109.1"/>
    <property type="molecule type" value="Genomic_DNA"/>
</dbReference>